<name>A0ABY0P479_9HYPH</name>
<protein>
    <submittedName>
        <fullName evidence="1">Uncharacterized protein</fullName>
    </submittedName>
</protein>
<keyword evidence="2" id="KW-1185">Reference proteome</keyword>
<comment type="caution">
    <text evidence="1">The sequence shown here is derived from an EMBL/GenBank/DDBJ whole genome shotgun (WGS) entry which is preliminary data.</text>
</comment>
<gene>
    <name evidence="1" type="ORF">SAMN05421844_107214</name>
</gene>
<organism evidence="1 2">
    <name type="scientific">Bosea robiniae</name>
    <dbReference type="NCBI Taxonomy" id="1036780"/>
    <lineage>
        <taxon>Bacteria</taxon>
        <taxon>Pseudomonadati</taxon>
        <taxon>Pseudomonadota</taxon>
        <taxon>Alphaproteobacteria</taxon>
        <taxon>Hyphomicrobiales</taxon>
        <taxon>Boseaceae</taxon>
        <taxon>Bosea</taxon>
    </lineage>
</organism>
<reference evidence="1 2" key="1">
    <citation type="submission" date="2016-10" db="EMBL/GenBank/DDBJ databases">
        <authorList>
            <person name="Varghese N."/>
            <person name="Submissions S."/>
        </authorList>
    </citation>
    <scope>NUCLEOTIDE SEQUENCE [LARGE SCALE GENOMIC DNA]</scope>
    <source>
        <strain evidence="1 2">DSM 26672</strain>
    </source>
</reference>
<evidence type="ECO:0000313" key="1">
    <source>
        <dbReference type="EMBL" id="SDH22651.1"/>
    </source>
</evidence>
<evidence type="ECO:0000313" key="2">
    <source>
        <dbReference type="Proteomes" id="UP000199468"/>
    </source>
</evidence>
<proteinExistence type="predicted"/>
<sequence length="57" mass="7009">MRLMQAQLQFDEEEDRARRNQRAFARLWVGCRDVSRRKGYALDVSEKHWKQAERETR</sequence>
<accession>A0ABY0P479</accession>
<dbReference type="Proteomes" id="UP000199468">
    <property type="component" value="Unassembled WGS sequence"/>
</dbReference>
<dbReference type="EMBL" id="FNBZ01000007">
    <property type="protein sequence ID" value="SDH22651.1"/>
    <property type="molecule type" value="Genomic_DNA"/>
</dbReference>